<dbReference type="InterPro" id="IPR011989">
    <property type="entry name" value="ARM-like"/>
</dbReference>
<organism evidence="2 3">
    <name type="scientific">Aristolochia fimbriata</name>
    <name type="common">White veined hardy Dutchman's pipe vine</name>
    <dbReference type="NCBI Taxonomy" id="158543"/>
    <lineage>
        <taxon>Eukaryota</taxon>
        <taxon>Viridiplantae</taxon>
        <taxon>Streptophyta</taxon>
        <taxon>Embryophyta</taxon>
        <taxon>Tracheophyta</taxon>
        <taxon>Spermatophyta</taxon>
        <taxon>Magnoliopsida</taxon>
        <taxon>Magnoliidae</taxon>
        <taxon>Piperales</taxon>
        <taxon>Aristolochiaceae</taxon>
        <taxon>Aristolochia</taxon>
    </lineage>
</organism>
<reference evidence="2 3" key="1">
    <citation type="submission" date="2021-07" db="EMBL/GenBank/DDBJ databases">
        <title>The Aristolochia fimbriata genome: insights into angiosperm evolution, floral development and chemical biosynthesis.</title>
        <authorList>
            <person name="Jiao Y."/>
        </authorList>
    </citation>
    <scope>NUCLEOTIDE SEQUENCE [LARGE SCALE GENOMIC DNA]</scope>
    <source>
        <strain evidence="2">IBCAS-2021</strain>
        <tissue evidence="2">Leaf</tissue>
    </source>
</reference>
<gene>
    <name evidence="2" type="ORF">H6P81_006630</name>
</gene>
<dbReference type="GO" id="GO:0005829">
    <property type="term" value="C:cytosol"/>
    <property type="evidence" value="ECO:0007669"/>
    <property type="project" value="TreeGrafter"/>
</dbReference>
<evidence type="ECO:0008006" key="4">
    <source>
        <dbReference type="Google" id="ProtNLM"/>
    </source>
</evidence>
<evidence type="ECO:0000313" key="3">
    <source>
        <dbReference type="Proteomes" id="UP000825729"/>
    </source>
</evidence>
<dbReference type="EMBL" id="JAINDJ010000003">
    <property type="protein sequence ID" value="KAG9453726.1"/>
    <property type="molecule type" value="Genomic_DNA"/>
</dbReference>
<feature type="signal peptide" evidence="1">
    <location>
        <begin position="1"/>
        <end position="20"/>
    </location>
</feature>
<dbReference type="GO" id="GO:0005635">
    <property type="term" value="C:nuclear envelope"/>
    <property type="evidence" value="ECO:0007669"/>
    <property type="project" value="TreeGrafter"/>
</dbReference>
<dbReference type="PANTHER" id="PTHR10997:SF9">
    <property type="entry name" value="IMPORTIN-9"/>
    <property type="match status" value="1"/>
</dbReference>
<dbReference type="SUPFAM" id="SSF48371">
    <property type="entry name" value="ARM repeat"/>
    <property type="match status" value="1"/>
</dbReference>
<proteinExistence type="predicted"/>
<dbReference type="Proteomes" id="UP000825729">
    <property type="component" value="Unassembled WGS sequence"/>
</dbReference>
<evidence type="ECO:0000256" key="1">
    <source>
        <dbReference type="SAM" id="SignalP"/>
    </source>
</evidence>
<sequence length="200" mass="22476">MLRSWLWSIILQLLFHSTKHGKLVDLRGGRTSVGFQRHKGSVIRWQLLIALDDPHGKMCTTVGMAVASIAQYDCPEDWPDLLPLLLNLIGDQSNVNGDYPCSGALICLALISGDLDDKLVPKLIPALFPCNTIVSSFNLIGNNITELAYYTIAFLQMTEEQVRIQHDSTCSLSYFILRQIWWASRKYIASDHKVRTNSSP</sequence>
<protein>
    <recommendedName>
        <fullName evidence="4">Importin N-terminal domain-containing protein</fullName>
    </recommendedName>
</protein>
<dbReference type="Gene3D" id="1.25.10.10">
    <property type="entry name" value="Leucine-rich Repeat Variant"/>
    <property type="match status" value="1"/>
</dbReference>
<feature type="chain" id="PRO_5043451198" description="Importin N-terminal domain-containing protein" evidence="1">
    <location>
        <begin position="21"/>
        <end position="200"/>
    </location>
</feature>
<evidence type="ECO:0000313" key="2">
    <source>
        <dbReference type="EMBL" id="KAG9453726.1"/>
    </source>
</evidence>
<dbReference type="PANTHER" id="PTHR10997">
    <property type="entry name" value="IMPORTIN-7, 8, 11"/>
    <property type="match status" value="1"/>
</dbReference>
<keyword evidence="1" id="KW-0732">Signal</keyword>
<comment type="caution">
    <text evidence="2">The sequence shown here is derived from an EMBL/GenBank/DDBJ whole genome shotgun (WGS) entry which is preliminary data.</text>
</comment>
<dbReference type="GO" id="GO:0006606">
    <property type="term" value="P:protein import into nucleus"/>
    <property type="evidence" value="ECO:0007669"/>
    <property type="project" value="TreeGrafter"/>
</dbReference>
<name>A0AAV7EZ32_ARIFI</name>
<dbReference type="AlphaFoldDB" id="A0AAV7EZ32"/>
<dbReference type="InterPro" id="IPR016024">
    <property type="entry name" value="ARM-type_fold"/>
</dbReference>
<keyword evidence="3" id="KW-1185">Reference proteome</keyword>
<accession>A0AAV7EZ32</accession>